<keyword evidence="2" id="KW-0805">Transcription regulation</keyword>
<dbReference type="FunFam" id="3.40.190.290:FF:000001">
    <property type="entry name" value="Transcriptional regulator, LysR family"/>
    <property type="match status" value="1"/>
</dbReference>
<evidence type="ECO:0000256" key="3">
    <source>
        <dbReference type="ARBA" id="ARBA00023125"/>
    </source>
</evidence>
<evidence type="ECO:0000256" key="1">
    <source>
        <dbReference type="ARBA" id="ARBA00009437"/>
    </source>
</evidence>
<evidence type="ECO:0000313" key="6">
    <source>
        <dbReference type="EMBL" id="MBC3765203.1"/>
    </source>
</evidence>
<gene>
    <name evidence="6" type="ORF">H8B19_04905</name>
</gene>
<dbReference type="InterPro" id="IPR058163">
    <property type="entry name" value="LysR-type_TF_proteobact-type"/>
</dbReference>
<name>A0A8J6M0V9_9ALTE</name>
<sequence length="290" mass="31997">MANWEGVTEFVAVAETGGFTKAARKLSTSVAQVSRRVVILEERLGVKLLNRTTRKVALTEAGQAYFQQCRLLIEGLEQAELSVTQMQSEPKGELRVTAPATYGEQHIAPLLNQFLQQYPQVKIDLILSNQKLDLIDSGIDVAVRLGVLESSSLIAKKLGSRQLFVCASPTYLSEHGTPQTLSDLKSHQCLLGSVEHWRFSADGQEKQVKVSGRLKCNGGIALLDAATQGLGIVQLPDYYVEPKLQSGELQEVLSNYRVAPEGIWAVYAQSRQLSLKVRLLIEFLSQQFAK</sequence>
<keyword evidence="7" id="KW-1185">Reference proteome</keyword>
<dbReference type="SUPFAM" id="SSF53850">
    <property type="entry name" value="Periplasmic binding protein-like II"/>
    <property type="match status" value="1"/>
</dbReference>
<dbReference type="Gene3D" id="3.40.190.290">
    <property type="match status" value="1"/>
</dbReference>
<dbReference type="GO" id="GO:0003700">
    <property type="term" value="F:DNA-binding transcription factor activity"/>
    <property type="evidence" value="ECO:0007669"/>
    <property type="project" value="InterPro"/>
</dbReference>
<reference evidence="6" key="1">
    <citation type="journal article" date="2018" name="Int. J. Syst. Evol. Microbiol.">
        <title>Neptunicella marina gen. nov., sp. nov., isolated from surface seawater.</title>
        <authorList>
            <person name="Liu X."/>
            <person name="Lai Q."/>
            <person name="Du Y."/>
            <person name="Zhang X."/>
            <person name="Liu Z."/>
            <person name="Sun F."/>
            <person name="Shao Z."/>
        </authorList>
    </citation>
    <scope>NUCLEOTIDE SEQUENCE</scope>
    <source>
        <strain evidence="6">S27-2</strain>
    </source>
</reference>
<accession>A0A8J6M0V9</accession>
<dbReference type="Gene3D" id="1.10.10.10">
    <property type="entry name" value="Winged helix-like DNA-binding domain superfamily/Winged helix DNA-binding domain"/>
    <property type="match status" value="1"/>
</dbReference>
<organism evidence="6 7">
    <name type="scientific">Neptunicella marina</name>
    <dbReference type="NCBI Taxonomy" id="2125989"/>
    <lineage>
        <taxon>Bacteria</taxon>
        <taxon>Pseudomonadati</taxon>
        <taxon>Pseudomonadota</taxon>
        <taxon>Gammaproteobacteria</taxon>
        <taxon>Alteromonadales</taxon>
        <taxon>Alteromonadaceae</taxon>
        <taxon>Neptunicella</taxon>
    </lineage>
</organism>
<evidence type="ECO:0000256" key="4">
    <source>
        <dbReference type="ARBA" id="ARBA00023163"/>
    </source>
</evidence>
<evidence type="ECO:0000256" key="2">
    <source>
        <dbReference type="ARBA" id="ARBA00023015"/>
    </source>
</evidence>
<dbReference type="RefSeq" id="WP_186505680.1">
    <property type="nucleotide sequence ID" value="NZ_JACNEP010000003.1"/>
</dbReference>
<dbReference type="InterPro" id="IPR036388">
    <property type="entry name" value="WH-like_DNA-bd_sf"/>
</dbReference>
<dbReference type="PANTHER" id="PTHR30537:SF10">
    <property type="entry name" value="TRANSCRIPTIONAL REGULATOR-RELATED"/>
    <property type="match status" value="1"/>
</dbReference>
<protein>
    <submittedName>
        <fullName evidence="6">LysR family transcriptional regulator</fullName>
    </submittedName>
</protein>
<evidence type="ECO:0000313" key="7">
    <source>
        <dbReference type="Proteomes" id="UP000601768"/>
    </source>
</evidence>
<proteinExistence type="inferred from homology"/>
<keyword evidence="4" id="KW-0804">Transcription</keyword>
<dbReference type="GO" id="GO:0043565">
    <property type="term" value="F:sequence-specific DNA binding"/>
    <property type="evidence" value="ECO:0007669"/>
    <property type="project" value="TreeGrafter"/>
</dbReference>
<dbReference type="InterPro" id="IPR000847">
    <property type="entry name" value="LysR_HTH_N"/>
</dbReference>
<dbReference type="FunFam" id="1.10.10.10:FF:000001">
    <property type="entry name" value="LysR family transcriptional regulator"/>
    <property type="match status" value="1"/>
</dbReference>
<dbReference type="Pfam" id="PF03466">
    <property type="entry name" value="LysR_substrate"/>
    <property type="match status" value="1"/>
</dbReference>
<dbReference type="SUPFAM" id="SSF46785">
    <property type="entry name" value="Winged helix' DNA-binding domain"/>
    <property type="match status" value="1"/>
</dbReference>
<feature type="domain" description="HTH lysR-type" evidence="5">
    <location>
        <begin position="10"/>
        <end position="59"/>
    </location>
</feature>
<dbReference type="PANTHER" id="PTHR30537">
    <property type="entry name" value="HTH-TYPE TRANSCRIPTIONAL REGULATOR"/>
    <property type="match status" value="1"/>
</dbReference>
<dbReference type="GO" id="GO:0006351">
    <property type="term" value="P:DNA-templated transcription"/>
    <property type="evidence" value="ECO:0007669"/>
    <property type="project" value="TreeGrafter"/>
</dbReference>
<reference evidence="6" key="2">
    <citation type="submission" date="2020-08" db="EMBL/GenBank/DDBJ databases">
        <authorList>
            <person name="Lai Q."/>
        </authorList>
    </citation>
    <scope>NUCLEOTIDE SEQUENCE</scope>
    <source>
        <strain evidence="6">S27-2</strain>
    </source>
</reference>
<evidence type="ECO:0000259" key="5">
    <source>
        <dbReference type="PROSITE" id="PS50931"/>
    </source>
</evidence>
<comment type="caution">
    <text evidence="6">The sequence shown here is derived from an EMBL/GenBank/DDBJ whole genome shotgun (WGS) entry which is preliminary data.</text>
</comment>
<dbReference type="PROSITE" id="PS50931">
    <property type="entry name" value="HTH_LYSR"/>
    <property type="match status" value="1"/>
</dbReference>
<dbReference type="Pfam" id="PF00126">
    <property type="entry name" value="HTH_1"/>
    <property type="match status" value="1"/>
</dbReference>
<dbReference type="InterPro" id="IPR036390">
    <property type="entry name" value="WH_DNA-bd_sf"/>
</dbReference>
<keyword evidence="3" id="KW-0238">DNA-binding</keyword>
<dbReference type="EMBL" id="JACNEP010000003">
    <property type="protein sequence ID" value="MBC3765203.1"/>
    <property type="molecule type" value="Genomic_DNA"/>
</dbReference>
<dbReference type="AlphaFoldDB" id="A0A8J6M0V9"/>
<dbReference type="Proteomes" id="UP000601768">
    <property type="component" value="Unassembled WGS sequence"/>
</dbReference>
<dbReference type="InterPro" id="IPR005119">
    <property type="entry name" value="LysR_subst-bd"/>
</dbReference>
<comment type="similarity">
    <text evidence="1">Belongs to the LysR transcriptional regulatory family.</text>
</comment>